<evidence type="ECO:0000256" key="4">
    <source>
        <dbReference type="ARBA" id="ARBA00023002"/>
    </source>
</evidence>
<reference evidence="8" key="1">
    <citation type="submission" date="2020-05" db="EMBL/GenBank/DDBJ databases">
        <authorList>
            <person name="Chiriac C."/>
            <person name="Salcher M."/>
            <person name="Ghai R."/>
            <person name="Kavagutti S V."/>
        </authorList>
    </citation>
    <scope>NUCLEOTIDE SEQUENCE</scope>
</reference>
<dbReference type="CDD" id="cd23934">
    <property type="entry name" value="AGPR_1_C"/>
    <property type="match status" value="1"/>
</dbReference>
<dbReference type="CDD" id="cd24148">
    <property type="entry name" value="AGPR_1_actinobacAGPR_like"/>
    <property type="match status" value="1"/>
</dbReference>
<keyword evidence="1" id="KW-0055">Arginine biosynthesis</keyword>
<dbReference type="InterPro" id="IPR000706">
    <property type="entry name" value="AGPR_type-1"/>
</dbReference>
<evidence type="ECO:0000256" key="5">
    <source>
        <dbReference type="ARBA" id="ARBA00029440"/>
    </source>
</evidence>
<dbReference type="InterPro" id="IPR050085">
    <property type="entry name" value="AGPR"/>
</dbReference>
<dbReference type="HAMAP" id="MF_00150">
    <property type="entry name" value="ArgC_type1"/>
    <property type="match status" value="1"/>
</dbReference>
<keyword evidence="3" id="KW-0521">NADP</keyword>
<dbReference type="PANTHER" id="PTHR32338">
    <property type="entry name" value="N-ACETYL-GAMMA-GLUTAMYL-PHOSPHATE REDUCTASE, CHLOROPLASTIC-RELATED-RELATED"/>
    <property type="match status" value="1"/>
</dbReference>
<dbReference type="InterPro" id="IPR036291">
    <property type="entry name" value="NAD(P)-bd_dom_sf"/>
</dbReference>
<evidence type="ECO:0000256" key="1">
    <source>
        <dbReference type="ARBA" id="ARBA00022571"/>
    </source>
</evidence>
<accession>A0A6J6J2Y9</accession>
<dbReference type="NCBIfam" id="TIGR01850">
    <property type="entry name" value="argC"/>
    <property type="match status" value="1"/>
</dbReference>
<dbReference type="InterPro" id="IPR023013">
    <property type="entry name" value="AGPR_AS"/>
</dbReference>
<evidence type="ECO:0000256" key="2">
    <source>
        <dbReference type="ARBA" id="ARBA00022605"/>
    </source>
</evidence>
<dbReference type="PANTHER" id="PTHR32338:SF10">
    <property type="entry name" value="N-ACETYL-GAMMA-GLUTAMYL-PHOSPHATE REDUCTASE, CHLOROPLASTIC-RELATED"/>
    <property type="match status" value="1"/>
</dbReference>
<dbReference type="Gene3D" id="3.40.50.720">
    <property type="entry name" value="NAD(P)-binding Rossmann-like Domain"/>
    <property type="match status" value="1"/>
</dbReference>
<keyword evidence="4" id="KW-0560">Oxidoreductase</keyword>
<evidence type="ECO:0000259" key="7">
    <source>
        <dbReference type="SMART" id="SM00859"/>
    </source>
</evidence>
<evidence type="ECO:0000256" key="3">
    <source>
        <dbReference type="ARBA" id="ARBA00022857"/>
    </source>
</evidence>
<organism evidence="8">
    <name type="scientific">freshwater metagenome</name>
    <dbReference type="NCBI Taxonomy" id="449393"/>
    <lineage>
        <taxon>unclassified sequences</taxon>
        <taxon>metagenomes</taxon>
        <taxon>ecological metagenomes</taxon>
    </lineage>
</organism>
<protein>
    <submittedName>
        <fullName evidence="8">Unannotated protein</fullName>
    </submittedName>
</protein>
<dbReference type="SUPFAM" id="SSF51735">
    <property type="entry name" value="NAD(P)-binding Rossmann-fold domains"/>
    <property type="match status" value="1"/>
</dbReference>
<dbReference type="GO" id="GO:0051287">
    <property type="term" value="F:NAD binding"/>
    <property type="evidence" value="ECO:0007669"/>
    <property type="project" value="InterPro"/>
</dbReference>
<keyword evidence="2" id="KW-0028">Amino-acid biosynthesis</keyword>
<evidence type="ECO:0000256" key="6">
    <source>
        <dbReference type="SAM" id="MobiDB-lite"/>
    </source>
</evidence>
<dbReference type="PROSITE" id="PS01224">
    <property type="entry name" value="ARGC"/>
    <property type="match status" value="1"/>
</dbReference>
<name>A0A6J6J2Y9_9ZZZZ</name>
<evidence type="ECO:0000313" key="8">
    <source>
        <dbReference type="EMBL" id="CAB4631190.1"/>
    </source>
</evidence>
<feature type="domain" description="Semialdehyde dehydrogenase NAD-binding" evidence="7">
    <location>
        <begin position="4"/>
        <end position="136"/>
    </location>
</feature>
<proteinExistence type="inferred from homology"/>
<dbReference type="AlphaFoldDB" id="A0A6J6J2Y9"/>
<dbReference type="Gene3D" id="3.30.360.10">
    <property type="entry name" value="Dihydrodipicolinate Reductase, domain 2"/>
    <property type="match status" value="1"/>
</dbReference>
<gene>
    <name evidence="8" type="ORF">UFOPK2106_00251</name>
</gene>
<dbReference type="SMART" id="SM00859">
    <property type="entry name" value="Semialdhyde_dh"/>
    <property type="match status" value="1"/>
</dbReference>
<dbReference type="GO" id="GO:0006526">
    <property type="term" value="P:L-arginine biosynthetic process"/>
    <property type="evidence" value="ECO:0007669"/>
    <property type="project" value="UniProtKB-KW"/>
</dbReference>
<dbReference type="GO" id="GO:0003942">
    <property type="term" value="F:N-acetyl-gamma-glutamyl-phosphate reductase activity"/>
    <property type="evidence" value="ECO:0007669"/>
    <property type="project" value="InterPro"/>
</dbReference>
<dbReference type="InterPro" id="IPR000534">
    <property type="entry name" value="Semialdehyde_DH_NAD-bd"/>
</dbReference>
<dbReference type="GO" id="GO:0070401">
    <property type="term" value="F:NADP+ binding"/>
    <property type="evidence" value="ECO:0007669"/>
    <property type="project" value="InterPro"/>
</dbReference>
<dbReference type="SUPFAM" id="SSF55347">
    <property type="entry name" value="Glyceraldehyde-3-phosphate dehydrogenase-like, C-terminal domain"/>
    <property type="match status" value="1"/>
</dbReference>
<feature type="region of interest" description="Disordered" evidence="6">
    <location>
        <begin position="183"/>
        <end position="209"/>
    </location>
</feature>
<dbReference type="EMBL" id="CAEZVS010000019">
    <property type="protein sequence ID" value="CAB4631190.1"/>
    <property type="molecule type" value="Genomic_DNA"/>
</dbReference>
<comment type="pathway">
    <text evidence="5">Amino-acid biosynthesis.</text>
</comment>
<dbReference type="InterPro" id="IPR058924">
    <property type="entry name" value="AGPR_dimerisation_dom"/>
</dbReference>
<sequence length="348" mass="36261">MALSVAIAGASGYVGGELIRLVANHPELELETVTANSNVGESVATLHPENTTHSNLIFVETTPSNLQGHDVVFLAMPHSKSAEVAAWLEDTKLILDCGADFRLEDSAAWVKFYGTDHAGTWSYGLPELTLASGGKQRSRLREVNRVAVPGCNVTAITLGLAPALTAGLIEPEDIVSVLSVGTSGAGRSPVPSSTELDPKGSANAYGVGGVHRHTPEIEQNLSHAAGKKVSVSFTPVLVPMFRGILAVNTAMAKPGLTLSSLRKAYQDAYGDEAFIHVLPEGEFPNTGNVSGSNNASIGLSFDEHSGRVVIVSAIDNLVKGTAGAAIQSLNLALGFKETLGLEGIGFRS</sequence>
<dbReference type="Pfam" id="PF01118">
    <property type="entry name" value="Semialdhyde_dh"/>
    <property type="match status" value="1"/>
</dbReference>
<dbReference type="Pfam" id="PF22698">
    <property type="entry name" value="Semialdhyde_dhC_1"/>
    <property type="match status" value="1"/>
</dbReference>